<feature type="region of interest" description="Disordered" evidence="2">
    <location>
        <begin position="475"/>
        <end position="512"/>
    </location>
</feature>
<name>A0A6P8GLI4_CLUHA</name>
<feature type="region of interest" description="Disordered" evidence="2">
    <location>
        <begin position="87"/>
        <end position="121"/>
    </location>
</feature>
<dbReference type="KEGG" id="char:105890981"/>
<dbReference type="PROSITE" id="PS50010">
    <property type="entry name" value="DH_2"/>
    <property type="match status" value="1"/>
</dbReference>
<dbReference type="SUPFAM" id="SSF48065">
    <property type="entry name" value="DBL homology domain (DH-domain)"/>
    <property type="match status" value="1"/>
</dbReference>
<feature type="coiled-coil region" evidence="1">
    <location>
        <begin position="58"/>
        <end position="85"/>
    </location>
</feature>
<accession>A0A6P8GLI4</accession>
<feature type="compositionally biased region" description="Polar residues" evidence="2">
    <location>
        <begin position="418"/>
        <end position="431"/>
    </location>
</feature>
<dbReference type="SMART" id="SM00325">
    <property type="entry name" value="RhoGEF"/>
    <property type="match status" value="1"/>
</dbReference>
<feature type="compositionally biased region" description="Acidic residues" evidence="2">
    <location>
        <begin position="573"/>
        <end position="587"/>
    </location>
</feature>
<feature type="region of interest" description="Disordered" evidence="2">
    <location>
        <begin position="547"/>
        <end position="591"/>
    </location>
</feature>
<dbReference type="Proteomes" id="UP000515152">
    <property type="component" value="Chromosome 14"/>
</dbReference>
<keyword evidence="1" id="KW-0175">Coiled coil</keyword>
<dbReference type="OrthoDB" id="8828665at2759"/>
<dbReference type="InterPro" id="IPR000219">
    <property type="entry name" value="DH_dom"/>
</dbReference>
<reference evidence="5" key="1">
    <citation type="submission" date="2025-08" db="UniProtKB">
        <authorList>
            <consortium name="RefSeq"/>
        </authorList>
    </citation>
    <scope>IDENTIFICATION</scope>
</reference>
<feature type="compositionally biased region" description="Basic and acidic residues" evidence="2">
    <location>
        <begin position="685"/>
        <end position="696"/>
    </location>
</feature>
<evidence type="ECO:0000313" key="4">
    <source>
        <dbReference type="Proteomes" id="UP000515152"/>
    </source>
</evidence>
<dbReference type="InterPro" id="IPR042849">
    <property type="entry name" value="ARHGEF33"/>
</dbReference>
<dbReference type="PANTHER" id="PTHR46944">
    <property type="entry name" value="RHO GUANINE NUCLEOTIDE EXCHANGE FACTOR 33"/>
    <property type="match status" value="1"/>
</dbReference>
<dbReference type="InterPro" id="IPR035899">
    <property type="entry name" value="DBL_dom_sf"/>
</dbReference>
<evidence type="ECO:0000313" key="5">
    <source>
        <dbReference type="RefSeq" id="XP_031436292.1"/>
    </source>
</evidence>
<organism evidence="4 5">
    <name type="scientific">Clupea harengus</name>
    <name type="common">Atlantic herring</name>
    <dbReference type="NCBI Taxonomy" id="7950"/>
    <lineage>
        <taxon>Eukaryota</taxon>
        <taxon>Metazoa</taxon>
        <taxon>Chordata</taxon>
        <taxon>Craniata</taxon>
        <taxon>Vertebrata</taxon>
        <taxon>Euteleostomi</taxon>
        <taxon>Actinopterygii</taxon>
        <taxon>Neopterygii</taxon>
        <taxon>Teleostei</taxon>
        <taxon>Clupei</taxon>
        <taxon>Clupeiformes</taxon>
        <taxon>Clupeoidei</taxon>
        <taxon>Clupeidae</taxon>
        <taxon>Clupea</taxon>
    </lineage>
</organism>
<dbReference type="GO" id="GO:0005085">
    <property type="term" value="F:guanyl-nucleotide exchange factor activity"/>
    <property type="evidence" value="ECO:0007669"/>
    <property type="project" value="InterPro"/>
</dbReference>
<sequence>MKSHEGELVREISKLQGIVSELKAGFSRALLELSHIQHGDSRLQSQLQETQSCCHKRALHLEAMVQSLREELEEVRAQIRLLYGDRFKPDQESKTPQSAEARAQGSGVTQGDSGSGHSSNMCQREDGGCQCQSSGSSASVSSTASLKAGLLLHCYLQGLRAGQCLSTDGTVSCQVVPMCVRVPQAVIGPWGGEVPRPCSLEGRRQQVIVQLLQSEWEYVSSLGQLYDKYKSPPEQASDVEPHKVFLRHVEQMLQRHLVFRNALEERLAADQWRCLVGDVFSKLTGHGEAAFSEAYLGYVSTLPTILNAEISKVQPGAKTHNTQGCQEKKEGAGLISLLFSPVSRIHSYLSIIQSLLDWTGGDHPDRHLLVDTQIILGHIRSRGHTMLEQDVQSDESLAADTGLRCEIPSPDCPPSAFTKYSPNSRDTLTRSQTHRQDNQPANSHQCHPVPSPASWNHVSTSLGCSAWTLPPDATPVRVPGPGDVRFLLHPSDPGAATDSDPGQGPSSQPLGKRVYNTDAYHINRPQVDFETDPEELGEASVFDYSSVTTCSPDDTLELHGNGLEQSNGTEESRGEDEEEEEEDEEDSQIPVLLKPSYTLPRMQPSSQRPPLSQRVVHQDGAVCTRWQIPRAAPNPPTHTQAHAQMQAGGQVCMTSGAGERRERRMKLQRQPSRAFRPIWDQPYRQGDETPDRDQSQPHRGVTSQGHSGSNPQQDRNGVRSSLYGTGGRGTPGTTLRNPNVWNESEDSEGPCSTV</sequence>
<feature type="region of interest" description="Disordered" evidence="2">
    <location>
        <begin position="407"/>
        <end position="454"/>
    </location>
</feature>
<dbReference type="Pfam" id="PF00621">
    <property type="entry name" value="RhoGEF"/>
    <property type="match status" value="1"/>
</dbReference>
<feature type="compositionally biased region" description="Polar residues" evidence="2">
    <location>
        <begin position="106"/>
        <end position="121"/>
    </location>
</feature>
<dbReference type="GeneID" id="105890981"/>
<proteinExistence type="predicted"/>
<dbReference type="AlphaFoldDB" id="A0A6P8GLI4"/>
<keyword evidence="4" id="KW-1185">Reference proteome</keyword>
<feature type="region of interest" description="Disordered" evidence="2">
    <location>
        <begin position="657"/>
        <end position="754"/>
    </location>
</feature>
<gene>
    <name evidence="5" type="primary">LOC105890981</name>
</gene>
<evidence type="ECO:0000256" key="2">
    <source>
        <dbReference type="SAM" id="MobiDB-lite"/>
    </source>
</evidence>
<protein>
    <submittedName>
        <fullName evidence="5">Uncharacterized protein LOC105890981</fullName>
    </submittedName>
</protein>
<evidence type="ECO:0000256" key="1">
    <source>
        <dbReference type="SAM" id="Coils"/>
    </source>
</evidence>
<dbReference type="RefSeq" id="XP_031436292.1">
    <property type="nucleotide sequence ID" value="XM_031580432.2"/>
</dbReference>
<dbReference type="PANTHER" id="PTHR46944:SF1">
    <property type="entry name" value="RHO GUANINE NUCLEOTIDE EXCHANGE FACTOR 33"/>
    <property type="match status" value="1"/>
</dbReference>
<dbReference type="Gene3D" id="1.20.900.10">
    <property type="entry name" value="Dbl homology (DH) domain"/>
    <property type="match status" value="1"/>
</dbReference>
<feature type="compositionally biased region" description="Polar residues" evidence="2">
    <location>
        <begin position="701"/>
        <end position="723"/>
    </location>
</feature>
<evidence type="ECO:0000259" key="3">
    <source>
        <dbReference type="PROSITE" id="PS50010"/>
    </source>
</evidence>
<feature type="domain" description="DH" evidence="3">
    <location>
        <begin position="203"/>
        <end position="369"/>
    </location>
</feature>